<comment type="caution">
    <text evidence="1">The sequence shown here is derived from an EMBL/GenBank/DDBJ whole genome shotgun (WGS) entry which is preliminary data.</text>
</comment>
<dbReference type="Proteomes" id="UP001283361">
    <property type="component" value="Unassembled WGS sequence"/>
</dbReference>
<sequence length="110" mass="12962">MKEARSQLQLSNLQWRNDNLNLVQCTCQAIQHPAWAHSCKERPTTWRLDTRGLSTPMPEQALTNSSLRRRCVEEHFLWKPDRRCEWLSRSISRDRQALGEQADGWGEKET</sequence>
<accession>A0AAE1D401</accession>
<dbReference type="EMBL" id="JAWDGP010005499">
    <property type="protein sequence ID" value="KAK3756539.1"/>
    <property type="molecule type" value="Genomic_DNA"/>
</dbReference>
<proteinExistence type="predicted"/>
<organism evidence="1 2">
    <name type="scientific">Elysia crispata</name>
    <name type="common">lettuce slug</name>
    <dbReference type="NCBI Taxonomy" id="231223"/>
    <lineage>
        <taxon>Eukaryota</taxon>
        <taxon>Metazoa</taxon>
        <taxon>Spiralia</taxon>
        <taxon>Lophotrochozoa</taxon>
        <taxon>Mollusca</taxon>
        <taxon>Gastropoda</taxon>
        <taxon>Heterobranchia</taxon>
        <taxon>Euthyneura</taxon>
        <taxon>Panpulmonata</taxon>
        <taxon>Sacoglossa</taxon>
        <taxon>Placobranchoidea</taxon>
        <taxon>Plakobranchidae</taxon>
        <taxon>Elysia</taxon>
    </lineage>
</organism>
<protein>
    <submittedName>
        <fullName evidence="1">Uncharacterized protein</fullName>
    </submittedName>
</protein>
<gene>
    <name evidence="1" type="ORF">RRG08_061599</name>
</gene>
<reference evidence="1" key="1">
    <citation type="journal article" date="2023" name="G3 (Bethesda)">
        <title>A reference genome for the long-term kleptoplast-retaining sea slug Elysia crispata morphotype clarki.</title>
        <authorList>
            <person name="Eastman K.E."/>
            <person name="Pendleton A.L."/>
            <person name="Shaikh M.A."/>
            <person name="Suttiyut T."/>
            <person name="Ogas R."/>
            <person name="Tomko P."/>
            <person name="Gavelis G."/>
            <person name="Widhalm J.R."/>
            <person name="Wisecaver J.H."/>
        </authorList>
    </citation>
    <scope>NUCLEOTIDE SEQUENCE</scope>
    <source>
        <strain evidence="1">ECLA1</strain>
    </source>
</reference>
<name>A0AAE1D401_9GAST</name>
<keyword evidence="2" id="KW-1185">Reference proteome</keyword>
<evidence type="ECO:0000313" key="1">
    <source>
        <dbReference type="EMBL" id="KAK3756539.1"/>
    </source>
</evidence>
<dbReference type="AlphaFoldDB" id="A0AAE1D401"/>
<evidence type="ECO:0000313" key="2">
    <source>
        <dbReference type="Proteomes" id="UP001283361"/>
    </source>
</evidence>